<dbReference type="EMBL" id="KZ293481">
    <property type="protein sequence ID" value="PBK60919.1"/>
    <property type="molecule type" value="Genomic_DNA"/>
</dbReference>
<sequence length="92" mass="9793">MYPTATCVKLVFGLGLGLTAGITEATLHTAVLDICPFEPATLDWTLSGSSPSHMLMRAINSRRCKSPLETTAPLWSGAFCGILNVRVIGKIT</sequence>
<keyword evidence="1" id="KW-0732">Signal</keyword>
<evidence type="ECO:0008006" key="4">
    <source>
        <dbReference type="Google" id="ProtNLM"/>
    </source>
</evidence>
<dbReference type="Proteomes" id="UP000218334">
    <property type="component" value="Unassembled WGS sequence"/>
</dbReference>
<dbReference type="AlphaFoldDB" id="A0A2H3AQ36"/>
<keyword evidence="3" id="KW-1185">Reference proteome</keyword>
<gene>
    <name evidence="2" type="ORF">ARMSODRAFT_1026182</name>
</gene>
<feature type="signal peptide" evidence="1">
    <location>
        <begin position="1"/>
        <end position="25"/>
    </location>
</feature>
<evidence type="ECO:0000313" key="3">
    <source>
        <dbReference type="Proteomes" id="UP000218334"/>
    </source>
</evidence>
<organism evidence="2 3">
    <name type="scientific">Armillaria solidipes</name>
    <dbReference type="NCBI Taxonomy" id="1076256"/>
    <lineage>
        <taxon>Eukaryota</taxon>
        <taxon>Fungi</taxon>
        <taxon>Dikarya</taxon>
        <taxon>Basidiomycota</taxon>
        <taxon>Agaricomycotina</taxon>
        <taxon>Agaricomycetes</taxon>
        <taxon>Agaricomycetidae</taxon>
        <taxon>Agaricales</taxon>
        <taxon>Marasmiineae</taxon>
        <taxon>Physalacriaceae</taxon>
        <taxon>Armillaria</taxon>
    </lineage>
</organism>
<accession>A0A2H3AQ36</accession>
<evidence type="ECO:0000256" key="1">
    <source>
        <dbReference type="SAM" id="SignalP"/>
    </source>
</evidence>
<feature type="chain" id="PRO_5013964417" description="Secreted protein" evidence="1">
    <location>
        <begin position="26"/>
        <end position="92"/>
    </location>
</feature>
<protein>
    <recommendedName>
        <fullName evidence="4">Secreted protein</fullName>
    </recommendedName>
</protein>
<name>A0A2H3AQ36_9AGAR</name>
<evidence type="ECO:0000313" key="2">
    <source>
        <dbReference type="EMBL" id="PBK60919.1"/>
    </source>
</evidence>
<proteinExistence type="predicted"/>
<reference evidence="3" key="1">
    <citation type="journal article" date="2017" name="Nat. Ecol. Evol.">
        <title>Genome expansion and lineage-specific genetic innovations in the forest pathogenic fungi Armillaria.</title>
        <authorList>
            <person name="Sipos G."/>
            <person name="Prasanna A.N."/>
            <person name="Walter M.C."/>
            <person name="O'Connor E."/>
            <person name="Balint B."/>
            <person name="Krizsan K."/>
            <person name="Kiss B."/>
            <person name="Hess J."/>
            <person name="Varga T."/>
            <person name="Slot J."/>
            <person name="Riley R."/>
            <person name="Boka B."/>
            <person name="Rigling D."/>
            <person name="Barry K."/>
            <person name="Lee J."/>
            <person name="Mihaltcheva S."/>
            <person name="LaButti K."/>
            <person name="Lipzen A."/>
            <person name="Waldron R."/>
            <person name="Moloney N.M."/>
            <person name="Sperisen C."/>
            <person name="Kredics L."/>
            <person name="Vagvoelgyi C."/>
            <person name="Patrignani A."/>
            <person name="Fitzpatrick D."/>
            <person name="Nagy I."/>
            <person name="Doyle S."/>
            <person name="Anderson J.B."/>
            <person name="Grigoriev I.V."/>
            <person name="Gueldener U."/>
            <person name="Muensterkoetter M."/>
            <person name="Nagy L.G."/>
        </authorList>
    </citation>
    <scope>NUCLEOTIDE SEQUENCE [LARGE SCALE GENOMIC DNA]</scope>
    <source>
        <strain evidence="3">28-4</strain>
    </source>
</reference>